<sequence length="99" mass="10775">MARRPKQTGGYLIGRLTDQSGGMVDSVVHPTLLNDNEASNLVNVSLDEKGTVKTCKGRIRRFAVPFDAANPCNGITSFYPDTTTTRLVMGAGTRLFRDN</sequence>
<dbReference type="EMBL" id="BLSA01000948">
    <property type="protein sequence ID" value="GFP34101.1"/>
    <property type="molecule type" value="Genomic_DNA"/>
</dbReference>
<evidence type="ECO:0000313" key="1">
    <source>
        <dbReference type="EMBL" id="GFP34101.1"/>
    </source>
</evidence>
<organism evidence="1 2">
    <name type="scientific">Candidatus Hakubella thermalkaliphila</name>
    <dbReference type="NCBI Taxonomy" id="2754717"/>
    <lineage>
        <taxon>Bacteria</taxon>
        <taxon>Bacillati</taxon>
        <taxon>Actinomycetota</taxon>
        <taxon>Actinomycetota incertae sedis</taxon>
        <taxon>Candidatus Hakubellales</taxon>
        <taxon>Candidatus Hakubellaceae</taxon>
        <taxon>Candidatus Hakubella</taxon>
    </lineage>
</organism>
<protein>
    <submittedName>
        <fullName evidence="1">Uncharacterized protein</fullName>
    </submittedName>
</protein>
<proteinExistence type="predicted"/>
<feature type="non-terminal residue" evidence="1">
    <location>
        <position position="99"/>
    </location>
</feature>
<gene>
    <name evidence="1" type="ORF">HKBW3S42_02441</name>
</gene>
<comment type="caution">
    <text evidence="1">The sequence shown here is derived from an EMBL/GenBank/DDBJ whole genome shotgun (WGS) entry which is preliminary data.</text>
</comment>
<accession>A0A6V8PTL0</accession>
<evidence type="ECO:0000313" key="2">
    <source>
        <dbReference type="Proteomes" id="UP000568877"/>
    </source>
</evidence>
<reference evidence="1 2" key="1">
    <citation type="journal article" date="2020" name="Front. Microbiol.">
        <title>Single-cell genomics of novel Actinobacteria with the Wood-Ljungdahl pathway discovered in a serpentinizing system.</title>
        <authorList>
            <person name="Merino N."/>
            <person name="Kawai M."/>
            <person name="Boyd E.S."/>
            <person name="Colman D.R."/>
            <person name="McGlynn S.E."/>
            <person name="Nealson K.H."/>
            <person name="Kurokawa K."/>
            <person name="Hongoh Y."/>
        </authorList>
    </citation>
    <scope>NUCLEOTIDE SEQUENCE [LARGE SCALE GENOMIC DNA]</scope>
    <source>
        <strain evidence="1 2">S42</strain>
    </source>
</reference>
<dbReference type="AlphaFoldDB" id="A0A6V8PTL0"/>
<dbReference type="Proteomes" id="UP000568877">
    <property type="component" value="Unassembled WGS sequence"/>
</dbReference>
<name>A0A6V8PTL0_9ACTN</name>